<dbReference type="RefSeq" id="WP_311672696.1">
    <property type="nucleotide sequence ID" value="NZ_JAVREQ010000006.1"/>
</dbReference>
<reference evidence="4" key="1">
    <citation type="submission" date="2023-07" db="EMBL/GenBank/DDBJ databases">
        <title>30 novel species of actinomycetes from the DSMZ collection.</title>
        <authorList>
            <person name="Nouioui I."/>
        </authorList>
    </citation>
    <scope>NUCLEOTIDE SEQUENCE [LARGE SCALE GENOMIC DNA]</scope>
    <source>
        <strain evidence="4">DSM 42041</strain>
    </source>
</reference>
<dbReference type="InterPro" id="IPR015020">
    <property type="entry name" value="Rv2525c-like_Glyco_Hydro-like"/>
</dbReference>
<protein>
    <submittedName>
        <fullName evidence="3">DUF1906 domain-containing protein</fullName>
    </submittedName>
</protein>
<organism evidence="3 4">
    <name type="scientific">Streptomyces hazeniae</name>
    <dbReference type="NCBI Taxonomy" id="3075538"/>
    <lineage>
        <taxon>Bacteria</taxon>
        <taxon>Bacillati</taxon>
        <taxon>Actinomycetota</taxon>
        <taxon>Actinomycetes</taxon>
        <taxon>Kitasatosporales</taxon>
        <taxon>Streptomycetaceae</taxon>
        <taxon>Streptomyces</taxon>
    </lineage>
</organism>
<keyword evidence="1" id="KW-0732">Signal</keyword>
<evidence type="ECO:0000256" key="1">
    <source>
        <dbReference type="SAM" id="SignalP"/>
    </source>
</evidence>
<evidence type="ECO:0000313" key="4">
    <source>
        <dbReference type="Proteomes" id="UP001183414"/>
    </source>
</evidence>
<dbReference type="EMBL" id="JAVREQ010000006">
    <property type="protein sequence ID" value="MDT0378858.1"/>
    <property type="molecule type" value="Genomic_DNA"/>
</dbReference>
<dbReference type="InterPro" id="IPR017853">
    <property type="entry name" value="GH"/>
</dbReference>
<feature type="signal peptide" evidence="1">
    <location>
        <begin position="1"/>
        <end position="26"/>
    </location>
</feature>
<accession>A0ABU2NTA8</accession>
<sequence>MMRRFVVFFSAFASLLVVGPTTPAHADQDPRLGGAQIFTGRGFDTCQAPSLGTMAAWTDSPYRAVGVYIGGRGRACPDQHHLTPDWVRGVTDMGWNLLPLYVGSQSPCVHSDRKRRYAIDPDRAWRMGVAEGRDAVRQAEELGMLPASPLYLDMEAYDRKDARCADVTLTFVQGWNREVSRHGYLPGFYSSAGSGVTHLQQARDAGERDLPEVMWFARWNDRPDVAREPTLSAGDWQPHRRIHQYRGNVKETHGGRTVNIDRNLVDAPVAVIG</sequence>
<dbReference type="SUPFAM" id="SSF51445">
    <property type="entry name" value="(Trans)glycosidases"/>
    <property type="match status" value="1"/>
</dbReference>
<evidence type="ECO:0000259" key="2">
    <source>
        <dbReference type="Pfam" id="PF08924"/>
    </source>
</evidence>
<name>A0ABU2NTA8_9ACTN</name>
<feature type="domain" description="Rv2525c-like glycoside hydrolase-like" evidence="2">
    <location>
        <begin position="55"/>
        <end position="265"/>
    </location>
</feature>
<dbReference type="Pfam" id="PF08924">
    <property type="entry name" value="Rv2525c_GlyHyd-like"/>
    <property type="match status" value="1"/>
</dbReference>
<dbReference type="CDD" id="cd06418">
    <property type="entry name" value="GH25_BacA-like"/>
    <property type="match status" value="1"/>
</dbReference>
<gene>
    <name evidence="3" type="ORF">RM572_08740</name>
</gene>
<dbReference type="Proteomes" id="UP001183414">
    <property type="component" value="Unassembled WGS sequence"/>
</dbReference>
<feature type="chain" id="PRO_5046825311" evidence="1">
    <location>
        <begin position="27"/>
        <end position="273"/>
    </location>
</feature>
<proteinExistence type="predicted"/>
<comment type="caution">
    <text evidence="3">The sequence shown here is derived from an EMBL/GenBank/DDBJ whole genome shotgun (WGS) entry which is preliminary data.</text>
</comment>
<dbReference type="Gene3D" id="3.20.20.80">
    <property type="entry name" value="Glycosidases"/>
    <property type="match status" value="1"/>
</dbReference>
<evidence type="ECO:0000313" key="3">
    <source>
        <dbReference type="EMBL" id="MDT0378858.1"/>
    </source>
</evidence>
<keyword evidence="4" id="KW-1185">Reference proteome</keyword>